<name>A0A7S3WHQ8_9SPIT</name>
<dbReference type="EMBL" id="HBIQ01046750">
    <property type="protein sequence ID" value="CAE0556192.1"/>
    <property type="molecule type" value="Transcribed_RNA"/>
</dbReference>
<evidence type="ECO:0000256" key="1">
    <source>
        <dbReference type="SAM" id="MobiDB-lite"/>
    </source>
</evidence>
<reference evidence="2" key="1">
    <citation type="submission" date="2021-01" db="EMBL/GenBank/DDBJ databases">
        <authorList>
            <person name="Corre E."/>
            <person name="Pelletier E."/>
            <person name="Niang G."/>
            <person name="Scheremetjew M."/>
            <person name="Finn R."/>
            <person name="Kale V."/>
            <person name="Holt S."/>
            <person name="Cochrane G."/>
            <person name="Meng A."/>
            <person name="Brown T."/>
            <person name="Cohen L."/>
        </authorList>
    </citation>
    <scope>NUCLEOTIDE SEQUENCE</scope>
    <source>
        <strain evidence="2">SPMC142</strain>
    </source>
</reference>
<feature type="region of interest" description="Disordered" evidence="1">
    <location>
        <begin position="1"/>
        <end position="140"/>
    </location>
</feature>
<organism evidence="2">
    <name type="scientific">Strombidinopsis acuminata</name>
    <dbReference type="NCBI Taxonomy" id="141414"/>
    <lineage>
        <taxon>Eukaryota</taxon>
        <taxon>Sar</taxon>
        <taxon>Alveolata</taxon>
        <taxon>Ciliophora</taxon>
        <taxon>Intramacronucleata</taxon>
        <taxon>Spirotrichea</taxon>
        <taxon>Choreotrichia</taxon>
        <taxon>Choreotrichida</taxon>
        <taxon>Strombidinopsidae</taxon>
        <taxon>Strombidinopsis</taxon>
    </lineage>
</organism>
<proteinExistence type="predicted"/>
<accession>A0A7S3WHQ8</accession>
<protein>
    <submittedName>
        <fullName evidence="2">Uncharacterized protein</fullName>
    </submittedName>
</protein>
<feature type="compositionally biased region" description="Low complexity" evidence="1">
    <location>
        <begin position="104"/>
        <end position="140"/>
    </location>
</feature>
<evidence type="ECO:0000313" key="2">
    <source>
        <dbReference type="EMBL" id="CAE0556192.1"/>
    </source>
</evidence>
<gene>
    <name evidence="2" type="ORF">SACU0126_LOCUS14830</name>
</gene>
<feature type="compositionally biased region" description="Basic and acidic residues" evidence="1">
    <location>
        <begin position="1"/>
        <end position="20"/>
    </location>
</feature>
<dbReference type="AlphaFoldDB" id="A0A7S3WHQ8"/>
<sequence length="140" mass="14563">MAAADEAMRGDEEDGGEGRVRTPPQAVRQPGLAPATREMASQTEEVEVQEVVEAEKQKRRRKSRGLATPSEMEEGSRRTRVPRASLEFGSPGGTGALRLASGQSRPSPSHSAASTTAAASTSAATTSTSPSNQATTPASR</sequence>